<dbReference type="SFLD" id="SFLDS00005">
    <property type="entry name" value="Isoprenoid_Synthase_Type_I"/>
    <property type="match status" value="1"/>
</dbReference>
<comment type="cofactor">
    <cofactor evidence="1">
        <name>Mg(2+)</name>
        <dbReference type="ChEBI" id="CHEBI:18420"/>
    </cofactor>
</comment>
<dbReference type="InterPro" id="IPR033749">
    <property type="entry name" value="Polyprenyl_synt_CS"/>
</dbReference>
<evidence type="ECO:0000256" key="3">
    <source>
        <dbReference type="ARBA" id="ARBA00022679"/>
    </source>
</evidence>
<accession>A0A0B2A5D3</accession>
<evidence type="ECO:0000256" key="6">
    <source>
        <dbReference type="RuleBase" id="RU004466"/>
    </source>
</evidence>
<dbReference type="PANTHER" id="PTHR12001">
    <property type="entry name" value="GERANYLGERANYL PYROPHOSPHATE SYNTHASE"/>
    <property type="match status" value="1"/>
</dbReference>
<dbReference type="GO" id="GO:0046872">
    <property type="term" value="F:metal ion binding"/>
    <property type="evidence" value="ECO:0007669"/>
    <property type="project" value="UniProtKB-KW"/>
</dbReference>
<gene>
    <name evidence="7" type="ORF">LK09_07275</name>
</gene>
<sequence length="364" mass="38648">MTITTDTPVRPSPTAELEAELARLMAARTFDAVASGSPLAELWETAADCVRGGKLLRPRILLGAFDALADGIGTPPVPRRSAVRIAAGIELLHFAFLLHDDVLDGDLIRRGRPNLIGRILAERQAAAGGAVRARHWAEANGILMGDLMLSAAHQVFAAEPLPDPVRRSLLALVDRTVSDSMLGELLDVAFSDRVREADLPAVLTMSRLKTATYTVEFPLRAAAILAGADAPVEDAIGRIGGHLGLAFQLQDDLLSTFGHPQEHGKDAVSDLREGKETAIIASARAMNAWPQISDGFGDPQLSPERADALRRRLRDCGAETAVRALIGDEMHAARELMAAPSSGIPAPLAGFLDGLAASLEGRRS</sequence>
<dbReference type="GO" id="GO:0008299">
    <property type="term" value="P:isoprenoid biosynthetic process"/>
    <property type="evidence" value="ECO:0007669"/>
    <property type="project" value="InterPro"/>
</dbReference>
<evidence type="ECO:0000256" key="1">
    <source>
        <dbReference type="ARBA" id="ARBA00001946"/>
    </source>
</evidence>
<dbReference type="STRING" id="1348253.LK09_07275"/>
<dbReference type="InterPro" id="IPR008949">
    <property type="entry name" value="Isoprenoid_synthase_dom_sf"/>
</dbReference>
<dbReference type="PROSITE" id="PS00723">
    <property type="entry name" value="POLYPRENYL_SYNTHASE_1"/>
    <property type="match status" value="1"/>
</dbReference>
<dbReference type="InterPro" id="IPR000092">
    <property type="entry name" value="Polyprenyl_synt"/>
</dbReference>
<dbReference type="PANTHER" id="PTHR12001:SF85">
    <property type="entry name" value="SHORT CHAIN ISOPRENYL DIPHOSPHATE SYNTHASE"/>
    <property type="match status" value="1"/>
</dbReference>
<evidence type="ECO:0000256" key="5">
    <source>
        <dbReference type="ARBA" id="ARBA00022842"/>
    </source>
</evidence>
<dbReference type="Proteomes" id="UP000031030">
    <property type="component" value="Unassembled WGS sequence"/>
</dbReference>
<dbReference type="SUPFAM" id="SSF48576">
    <property type="entry name" value="Terpenoid synthases"/>
    <property type="match status" value="1"/>
</dbReference>
<keyword evidence="4" id="KW-0479">Metal-binding</keyword>
<dbReference type="RefSeq" id="WP_039397511.1">
    <property type="nucleotide sequence ID" value="NZ_JTDK01000006.1"/>
</dbReference>
<dbReference type="AlphaFoldDB" id="A0A0B2A5D3"/>
<name>A0A0B2A5D3_9MICO</name>
<evidence type="ECO:0000256" key="2">
    <source>
        <dbReference type="ARBA" id="ARBA00006706"/>
    </source>
</evidence>
<organism evidence="7 8">
    <name type="scientific">Microbacterium mangrovi</name>
    <dbReference type="NCBI Taxonomy" id="1348253"/>
    <lineage>
        <taxon>Bacteria</taxon>
        <taxon>Bacillati</taxon>
        <taxon>Actinomycetota</taxon>
        <taxon>Actinomycetes</taxon>
        <taxon>Micrococcales</taxon>
        <taxon>Microbacteriaceae</taxon>
        <taxon>Microbacterium</taxon>
    </lineage>
</organism>
<dbReference type="Pfam" id="PF00348">
    <property type="entry name" value="polyprenyl_synt"/>
    <property type="match status" value="1"/>
</dbReference>
<comment type="similarity">
    <text evidence="2 6">Belongs to the FPP/GGPP synthase family.</text>
</comment>
<evidence type="ECO:0000313" key="7">
    <source>
        <dbReference type="EMBL" id="KHK98719.1"/>
    </source>
</evidence>
<comment type="caution">
    <text evidence="7">The sequence shown here is derived from an EMBL/GenBank/DDBJ whole genome shotgun (WGS) entry which is preliminary data.</text>
</comment>
<dbReference type="EMBL" id="JTDK01000006">
    <property type="protein sequence ID" value="KHK98719.1"/>
    <property type="molecule type" value="Genomic_DNA"/>
</dbReference>
<dbReference type="OrthoDB" id="4497239at2"/>
<keyword evidence="3 6" id="KW-0808">Transferase</keyword>
<keyword evidence="8" id="KW-1185">Reference proteome</keyword>
<evidence type="ECO:0008006" key="9">
    <source>
        <dbReference type="Google" id="ProtNLM"/>
    </source>
</evidence>
<keyword evidence="5" id="KW-0460">Magnesium</keyword>
<proteinExistence type="inferred from homology"/>
<protein>
    <recommendedName>
        <fullName evidence="9">Geranylgeranyl pyrophosphate synthase</fullName>
    </recommendedName>
</protein>
<evidence type="ECO:0000313" key="8">
    <source>
        <dbReference type="Proteomes" id="UP000031030"/>
    </source>
</evidence>
<evidence type="ECO:0000256" key="4">
    <source>
        <dbReference type="ARBA" id="ARBA00022723"/>
    </source>
</evidence>
<reference evidence="7 8" key="1">
    <citation type="submission" date="2014-11" db="EMBL/GenBank/DDBJ databases">
        <title>Genome sequence of Microbacterium mangrovi MUSC 115(T).</title>
        <authorList>
            <person name="Lee L.-H."/>
        </authorList>
    </citation>
    <scope>NUCLEOTIDE SEQUENCE [LARGE SCALE GENOMIC DNA]</scope>
    <source>
        <strain evidence="7 8">MUSC 115</strain>
    </source>
</reference>
<dbReference type="GO" id="GO:0004659">
    <property type="term" value="F:prenyltransferase activity"/>
    <property type="evidence" value="ECO:0007669"/>
    <property type="project" value="InterPro"/>
</dbReference>
<dbReference type="Gene3D" id="1.10.600.10">
    <property type="entry name" value="Farnesyl Diphosphate Synthase"/>
    <property type="match status" value="1"/>
</dbReference>